<evidence type="ECO:0000256" key="1">
    <source>
        <dbReference type="SAM" id="Phobius"/>
    </source>
</evidence>
<dbReference type="Proteomes" id="UP001476950">
    <property type="component" value="Unassembled WGS sequence"/>
</dbReference>
<reference evidence="2 3" key="1">
    <citation type="submission" date="2022-04" db="EMBL/GenBank/DDBJ databases">
        <title>Positive selection, recombination, and allopatry shape intraspecific diversity of widespread and dominant cyanobacteria.</title>
        <authorList>
            <person name="Wei J."/>
            <person name="Shu W."/>
            <person name="Hu C."/>
        </authorList>
    </citation>
    <scope>NUCLEOTIDE SEQUENCE [LARGE SCALE GENOMIC DNA]</scope>
    <source>
        <strain evidence="2 3">AS-A4</strain>
    </source>
</reference>
<gene>
    <name evidence="2" type="ORF">NDI38_24840</name>
</gene>
<protein>
    <submittedName>
        <fullName evidence="2">Uncharacterized protein</fullName>
    </submittedName>
</protein>
<name>A0ABV0KQW1_9CYAN</name>
<proteinExistence type="predicted"/>
<keyword evidence="1" id="KW-0812">Transmembrane</keyword>
<feature type="transmembrane region" description="Helical" evidence="1">
    <location>
        <begin position="81"/>
        <end position="104"/>
    </location>
</feature>
<comment type="caution">
    <text evidence="2">The sequence shown here is derived from an EMBL/GenBank/DDBJ whole genome shotgun (WGS) entry which is preliminary data.</text>
</comment>
<keyword evidence="1" id="KW-1133">Transmembrane helix</keyword>
<sequence length="112" mass="12110">MPQYLFNSDQHVIGFMLMSPAFVRSLLLTSTFSFAAPIALIGIILALLSTLEQVPFAEAISRAGAEKLLQFLAVFGSGDPFQGALVIGLTCSLVGVLFDAYAFYRHQNLHDG</sequence>
<dbReference type="EMBL" id="JAMPLM010000039">
    <property type="protein sequence ID" value="MEP1061631.1"/>
    <property type="molecule type" value="Genomic_DNA"/>
</dbReference>
<organism evidence="2 3">
    <name type="scientific">Stenomitos frigidus AS-A4</name>
    <dbReference type="NCBI Taxonomy" id="2933935"/>
    <lineage>
        <taxon>Bacteria</taxon>
        <taxon>Bacillati</taxon>
        <taxon>Cyanobacteriota</taxon>
        <taxon>Cyanophyceae</taxon>
        <taxon>Leptolyngbyales</taxon>
        <taxon>Leptolyngbyaceae</taxon>
        <taxon>Stenomitos</taxon>
    </lineage>
</organism>
<keyword evidence="1" id="KW-0472">Membrane</keyword>
<feature type="transmembrane region" description="Helical" evidence="1">
    <location>
        <begin position="21"/>
        <end position="48"/>
    </location>
</feature>
<keyword evidence="3" id="KW-1185">Reference proteome</keyword>
<evidence type="ECO:0000313" key="3">
    <source>
        <dbReference type="Proteomes" id="UP001476950"/>
    </source>
</evidence>
<accession>A0ABV0KQW1</accession>
<evidence type="ECO:0000313" key="2">
    <source>
        <dbReference type="EMBL" id="MEP1061631.1"/>
    </source>
</evidence>